<evidence type="ECO:0000256" key="10">
    <source>
        <dbReference type="SAM" id="MobiDB-lite"/>
    </source>
</evidence>
<dbReference type="InterPro" id="IPR038379">
    <property type="entry name" value="SecE_sf"/>
</dbReference>
<evidence type="ECO:0000256" key="3">
    <source>
        <dbReference type="ARBA" id="ARBA00022475"/>
    </source>
</evidence>
<accession>A0A810KXQ1</accession>
<dbReference type="Pfam" id="PF00584">
    <property type="entry name" value="SecE"/>
    <property type="match status" value="1"/>
</dbReference>
<dbReference type="GO" id="GO:0043952">
    <property type="term" value="P:protein transport by the Sec complex"/>
    <property type="evidence" value="ECO:0007669"/>
    <property type="project" value="UniProtKB-UniRule"/>
</dbReference>
<dbReference type="InterPro" id="IPR005807">
    <property type="entry name" value="SecE_bac"/>
</dbReference>
<dbReference type="Gene3D" id="1.20.5.1030">
    <property type="entry name" value="Preprotein translocase secy subunit"/>
    <property type="match status" value="1"/>
</dbReference>
<organism evidence="11 12">
    <name type="scientific">Actinocatenispora sera</name>
    <dbReference type="NCBI Taxonomy" id="390989"/>
    <lineage>
        <taxon>Bacteria</taxon>
        <taxon>Bacillati</taxon>
        <taxon>Actinomycetota</taxon>
        <taxon>Actinomycetes</taxon>
        <taxon>Micromonosporales</taxon>
        <taxon>Micromonosporaceae</taxon>
        <taxon>Actinocatenispora</taxon>
    </lineage>
</organism>
<proteinExistence type="inferred from homology"/>
<comment type="function">
    <text evidence="9">Essential subunit of the Sec protein translocation channel SecYEG. Clamps together the 2 halves of SecY. May contact the channel plug during translocation.</text>
</comment>
<feature type="compositionally biased region" description="Basic and acidic residues" evidence="10">
    <location>
        <begin position="94"/>
        <end position="111"/>
    </location>
</feature>
<protein>
    <recommendedName>
        <fullName evidence="9">Protein translocase subunit SecE</fullName>
    </recommendedName>
</protein>
<evidence type="ECO:0000256" key="5">
    <source>
        <dbReference type="ARBA" id="ARBA00022927"/>
    </source>
</evidence>
<comment type="similarity">
    <text evidence="9">Belongs to the SecE/SEC61-gamma family.</text>
</comment>
<evidence type="ECO:0000256" key="6">
    <source>
        <dbReference type="ARBA" id="ARBA00022989"/>
    </source>
</evidence>
<dbReference type="GO" id="GO:0008320">
    <property type="term" value="F:protein transmembrane transporter activity"/>
    <property type="evidence" value="ECO:0007669"/>
    <property type="project" value="UniProtKB-UniRule"/>
</dbReference>
<sequence>MAERKRRGGDADGGSADDEVRDSLDEAAAEETLEDDIADESDSNDEGSASDEGTASSGAKRSTRAKSAAGKRDGKSSGTTAVRSKSSKAGSGKSGDKKNDKSKKDKTDGRPRGLGRLTRFVREVVAELRKVIWPTRKELVTYAVVVIIFVAVILAIVGLLDLGFSKAALWVFGGGKNNQ</sequence>
<evidence type="ECO:0000256" key="8">
    <source>
        <dbReference type="ARBA" id="ARBA00023136"/>
    </source>
</evidence>
<evidence type="ECO:0000313" key="11">
    <source>
        <dbReference type="EMBL" id="BCJ27973.1"/>
    </source>
</evidence>
<dbReference type="GO" id="GO:0006605">
    <property type="term" value="P:protein targeting"/>
    <property type="evidence" value="ECO:0007669"/>
    <property type="project" value="UniProtKB-UniRule"/>
</dbReference>
<keyword evidence="3 9" id="KW-1003">Cell membrane</keyword>
<dbReference type="GO" id="GO:0065002">
    <property type="term" value="P:intracellular protein transmembrane transport"/>
    <property type="evidence" value="ECO:0007669"/>
    <property type="project" value="UniProtKB-UniRule"/>
</dbReference>
<dbReference type="GO" id="GO:0005886">
    <property type="term" value="C:plasma membrane"/>
    <property type="evidence" value="ECO:0007669"/>
    <property type="project" value="UniProtKB-SubCell"/>
</dbReference>
<dbReference type="GO" id="GO:0009306">
    <property type="term" value="P:protein secretion"/>
    <property type="evidence" value="ECO:0007669"/>
    <property type="project" value="UniProtKB-UniRule"/>
</dbReference>
<comment type="subunit">
    <text evidence="9">Component of the Sec protein translocase complex. Heterotrimer consisting of SecY, SecE and SecG subunits. The heterotrimers can form oligomers, although 1 heterotrimer is thought to be able to translocate proteins. Interacts with the ribosome. Interacts with SecDF, and other proteins may be involved. Interacts with SecA.</text>
</comment>
<dbReference type="HAMAP" id="MF_00422">
    <property type="entry name" value="SecE"/>
    <property type="match status" value="1"/>
</dbReference>
<dbReference type="NCBIfam" id="TIGR00964">
    <property type="entry name" value="secE_bact"/>
    <property type="match status" value="1"/>
</dbReference>
<name>A0A810KXQ1_9ACTN</name>
<evidence type="ECO:0000256" key="7">
    <source>
        <dbReference type="ARBA" id="ARBA00023010"/>
    </source>
</evidence>
<evidence type="ECO:0000256" key="2">
    <source>
        <dbReference type="ARBA" id="ARBA00022448"/>
    </source>
</evidence>
<dbReference type="KEGG" id="aser:Asera_20810"/>
<evidence type="ECO:0000256" key="1">
    <source>
        <dbReference type="ARBA" id="ARBA00004370"/>
    </source>
</evidence>
<dbReference type="PROSITE" id="PS01067">
    <property type="entry name" value="SECE_SEC61G"/>
    <property type="match status" value="1"/>
</dbReference>
<feature type="compositionally biased region" description="Acidic residues" evidence="10">
    <location>
        <begin position="15"/>
        <end position="49"/>
    </location>
</feature>
<dbReference type="PANTHER" id="PTHR33910">
    <property type="entry name" value="PROTEIN TRANSLOCASE SUBUNIT SECE"/>
    <property type="match status" value="1"/>
</dbReference>
<dbReference type="AlphaFoldDB" id="A0A810KXQ1"/>
<keyword evidence="5 9" id="KW-0653">Protein transport</keyword>
<gene>
    <name evidence="9" type="primary">secE</name>
    <name evidence="11" type="ORF">Asera_20810</name>
</gene>
<keyword evidence="12" id="KW-1185">Reference proteome</keyword>
<feature type="compositionally biased region" description="Polar residues" evidence="10">
    <location>
        <begin position="51"/>
        <end position="60"/>
    </location>
</feature>
<evidence type="ECO:0000256" key="9">
    <source>
        <dbReference type="HAMAP-Rule" id="MF_00422"/>
    </source>
</evidence>
<comment type="subcellular location">
    <subcellularLocation>
        <location evidence="9">Cell membrane</location>
        <topology evidence="9">Single-pass membrane protein</topology>
    </subcellularLocation>
    <subcellularLocation>
        <location evidence="1">Membrane</location>
    </subcellularLocation>
</comment>
<dbReference type="EMBL" id="AP023354">
    <property type="protein sequence ID" value="BCJ27973.1"/>
    <property type="molecule type" value="Genomic_DNA"/>
</dbReference>
<dbReference type="RefSeq" id="WP_030446735.1">
    <property type="nucleotide sequence ID" value="NZ_AP023354.1"/>
</dbReference>
<dbReference type="Proteomes" id="UP000680750">
    <property type="component" value="Chromosome"/>
</dbReference>
<evidence type="ECO:0000256" key="4">
    <source>
        <dbReference type="ARBA" id="ARBA00022692"/>
    </source>
</evidence>
<evidence type="ECO:0000313" key="12">
    <source>
        <dbReference type="Proteomes" id="UP000680750"/>
    </source>
</evidence>
<keyword evidence="4 9" id="KW-0812">Transmembrane</keyword>
<feature type="transmembrane region" description="Helical" evidence="9">
    <location>
        <begin position="139"/>
        <end position="160"/>
    </location>
</feature>
<keyword evidence="2 9" id="KW-0813">Transport</keyword>
<keyword evidence="8 9" id="KW-0472">Membrane</keyword>
<dbReference type="InterPro" id="IPR001901">
    <property type="entry name" value="Translocase_SecE/Sec61-g"/>
</dbReference>
<feature type="region of interest" description="Disordered" evidence="10">
    <location>
        <begin position="1"/>
        <end position="113"/>
    </location>
</feature>
<dbReference type="PANTHER" id="PTHR33910:SF1">
    <property type="entry name" value="PROTEIN TRANSLOCASE SUBUNIT SECE"/>
    <property type="match status" value="1"/>
</dbReference>
<keyword evidence="6 9" id="KW-1133">Transmembrane helix</keyword>
<keyword evidence="7 9" id="KW-0811">Translocation</keyword>
<reference evidence="11" key="1">
    <citation type="submission" date="2020-08" db="EMBL/GenBank/DDBJ databases">
        <title>Whole genome shotgun sequence of Actinocatenispora sera NBRC 101916.</title>
        <authorList>
            <person name="Komaki H."/>
            <person name="Tamura T."/>
        </authorList>
    </citation>
    <scope>NUCLEOTIDE SEQUENCE</scope>
    <source>
        <strain evidence="11">NBRC 101916</strain>
    </source>
</reference>